<dbReference type="PANTHER" id="PTHR31323:SF1">
    <property type="entry name" value="MECHANOSENSITIVE ION CHANNEL PROTEIN"/>
    <property type="match status" value="1"/>
</dbReference>
<dbReference type="OMA" id="CEIDGIH"/>
<gene>
    <name evidence="2" type="ORF">PTTG_10483</name>
</gene>
<evidence type="ECO:0000313" key="2">
    <source>
        <dbReference type="EMBL" id="OAV98521.1"/>
    </source>
</evidence>
<keyword evidence="1" id="KW-0812">Transmembrane</keyword>
<reference evidence="3 4" key="3">
    <citation type="journal article" date="2017" name="G3 (Bethesda)">
        <title>Comparative analysis highlights variable genome content of wheat rusts and divergence of the mating loci.</title>
        <authorList>
            <person name="Cuomo C.A."/>
            <person name="Bakkeren G."/>
            <person name="Khalil H.B."/>
            <person name="Panwar V."/>
            <person name="Joly D."/>
            <person name="Linning R."/>
            <person name="Sakthikumar S."/>
            <person name="Song X."/>
            <person name="Adiconis X."/>
            <person name="Fan L."/>
            <person name="Goldberg J.M."/>
            <person name="Levin J.Z."/>
            <person name="Young S."/>
            <person name="Zeng Q."/>
            <person name="Anikster Y."/>
            <person name="Bruce M."/>
            <person name="Wang M."/>
            <person name="Yin C."/>
            <person name="McCallum B."/>
            <person name="Szabo L.J."/>
            <person name="Hulbert S."/>
            <person name="Chen X."/>
            <person name="Fellers J.P."/>
        </authorList>
    </citation>
    <scope>NUCLEOTIDE SEQUENCE</scope>
    <source>
        <strain evidence="4">Isolate 1-1 / race 1 (BBBD)</strain>
        <strain evidence="3">isolate 1-1 / race 1 (BBBD)</strain>
    </source>
</reference>
<reference evidence="2" key="2">
    <citation type="submission" date="2016-05" db="EMBL/GenBank/DDBJ databases">
        <title>Comparative analysis highlights variable genome content of wheat rusts and divergence of the mating loci.</title>
        <authorList>
            <person name="Cuomo C.A."/>
            <person name="Bakkeren G."/>
            <person name="Szabo L."/>
            <person name="Khalil H."/>
            <person name="Joly D."/>
            <person name="Goldberg J."/>
            <person name="Young S."/>
            <person name="Zeng Q."/>
            <person name="Fellers J."/>
        </authorList>
    </citation>
    <scope>NUCLEOTIDE SEQUENCE [LARGE SCALE GENOMIC DNA]</scope>
    <source>
        <strain evidence="2">1-1 BBBD Race 1</strain>
    </source>
</reference>
<sequence>MEVKNEIFRAYKERRALANSLQDVGHAIGRLDRIMMAMAGIVFVFIALSIVGIDYSKALASVYTVGIAAAFIFKETAGNVFDAIIMVFCTHPYDTGDRVIMDKKFIINLRRSSNQFENATVQFGWKTPPEKLDALEEKMNLWLQTDEQRRFEPGTACVIQSLVNQQYIEITLGMTHREN</sequence>
<feature type="transmembrane region" description="Helical" evidence="1">
    <location>
        <begin position="34"/>
        <end position="53"/>
    </location>
</feature>
<dbReference type="VEuPathDB" id="FungiDB:PTTG_10483"/>
<keyword evidence="1" id="KW-1133">Transmembrane helix</keyword>
<dbReference type="GO" id="GO:0006874">
    <property type="term" value="P:intracellular calcium ion homeostasis"/>
    <property type="evidence" value="ECO:0007669"/>
    <property type="project" value="TreeGrafter"/>
</dbReference>
<protein>
    <submittedName>
        <fullName evidence="2 3">Uncharacterized protein</fullName>
    </submittedName>
</protein>
<dbReference type="GO" id="GO:0005262">
    <property type="term" value="F:calcium channel activity"/>
    <property type="evidence" value="ECO:0007669"/>
    <property type="project" value="TreeGrafter"/>
</dbReference>
<proteinExistence type="predicted"/>
<dbReference type="Gene3D" id="1.10.287.1260">
    <property type="match status" value="1"/>
</dbReference>
<dbReference type="OrthoDB" id="544685at2759"/>
<keyword evidence="1" id="KW-0472">Membrane</keyword>
<evidence type="ECO:0000313" key="3">
    <source>
        <dbReference type="EnsemblFungi" id="PTTG_10483-t43_1-p1"/>
    </source>
</evidence>
<name>A0A0C4FB89_PUCT1</name>
<keyword evidence="4" id="KW-1185">Reference proteome</keyword>
<dbReference type="PANTHER" id="PTHR31323">
    <property type="entry name" value="MECHANOSENSITIVE ION CHANNEL PROTEIN MSY2"/>
    <property type="match status" value="1"/>
</dbReference>
<dbReference type="EnsemblFungi" id="PTTG_10483-t43_1">
    <property type="protein sequence ID" value="PTTG_10483-t43_1-p1"/>
    <property type="gene ID" value="PTTG_10483"/>
</dbReference>
<dbReference type="EMBL" id="ADAS02000006">
    <property type="protein sequence ID" value="OAV98521.1"/>
    <property type="molecule type" value="Genomic_DNA"/>
</dbReference>
<dbReference type="Proteomes" id="UP000005240">
    <property type="component" value="Unassembled WGS sequence"/>
</dbReference>
<accession>A0A0C4FB89</accession>
<evidence type="ECO:0000256" key="1">
    <source>
        <dbReference type="SAM" id="Phobius"/>
    </source>
</evidence>
<reference evidence="3" key="4">
    <citation type="submission" date="2025-05" db="UniProtKB">
        <authorList>
            <consortium name="EnsemblFungi"/>
        </authorList>
    </citation>
    <scope>IDENTIFICATION</scope>
    <source>
        <strain evidence="3">isolate 1-1 / race 1 (BBBD)</strain>
    </source>
</reference>
<reference evidence="2" key="1">
    <citation type="submission" date="2009-11" db="EMBL/GenBank/DDBJ databases">
        <authorList>
            <consortium name="The Broad Institute Genome Sequencing Platform"/>
            <person name="Ward D."/>
            <person name="Feldgarden M."/>
            <person name="Earl A."/>
            <person name="Young S.K."/>
            <person name="Zeng Q."/>
            <person name="Koehrsen M."/>
            <person name="Alvarado L."/>
            <person name="Berlin A."/>
            <person name="Bochicchio J."/>
            <person name="Borenstein D."/>
            <person name="Chapman S.B."/>
            <person name="Chen Z."/>
            <person name="Engels R."/>
            <person name="Freedman E."/>
            <person name="Gellesch M."/>
            <person name="Goldberg J."/>
            <person name="Griggs A."/>
            <person name="Gujja S."/>
            <person name="Heilman E."/>
            <person name="Heiman D."/>
            <person name="Hepburn T."/>
            <person name="Howarth C."/>
            <person name="Jen D."/>
            <person name="Larson L."/>
            <person name="Lewis B."/>
            <person name="Mehta T."/>
            <person name="Park D."/>
            <person name="Pearson M."/>
            <person name="Roberts A."/>
            <person name="Saif S."/>
            <person name="Shea T."/>
            <person name="Shenoy N."/>
            <person name="Sisk P."/>
            <person name="Stolte C."/>
            <person name="Sykes S."/>
            <person name="Thomson T."/>
            <person name="Walk T."/>
            <person name="White J."/>
            <person name="Yandava C."/>
            <person name="Izard J."/>
            <person name="Baranova O.V."/>
            <person name="Blanton J.M."/>
            <person name="Tanner A.C."/>
            <person name="Dewhirst F.E."/>
            <person name="Haas B."/>
            <person name="Nusbaum C."/>
            <person name="Birren B."/>
        </authorList>
    </citation>
    <scope>NUCLEOTIDE SEQUENCE [LARGE SCALE GENOMIC DNA]</scope>
    <source>
        <strain evidence="2">1-1 BBBD Race 1</strain>
    </source>
</reference>
<organism evidence="2">
    <name type="scientific">Puccinia triticina (isolate 1-1 / race 1 (BBBD))</name>
    <name type="common">Brown leaf rust fungus</name>
    <dbReference type="NCBI Taxonomy" id="630390"/>
    <lineage>
        <taxon>Eukaryota</taxon>
        <taxon>Fungi</taxon>
        <taxon>Dikarya</taxon>
        <taxon>Basidiomycota</taxon>
        <taxon>Pucciniomycotina</taxon>
        <taxon>Pucciniomycetes</taxon>
        <taxon>Pucciniales</taxon>
        <taxon>Pucciniaceae</taxon>
        <taxon>Puccinia</taxon>
    </lineage>
</organism>
<dbReference type="AlphaFoldDB" id="A0A0C4FB89"/>
<evidence type="ECO:0000313" key="4">
    <source>
        <dbReference type="Proteomes" id="UP000005240"/>
    </source>
</evidence>